<dbReference type="InterPro" id="IPR003439">
    <property type="entry name" value="ABC_transporter-like_ATP-bd"/>
</dbReference>
<dbReference type="GO" id="GO:0005886">
    <property type="term" value="C:plasma membrane"/>
    <property type="evidence" value="ECO:0007669"/>
    <property type="project" value="TreeGrafter"/>
</dbReference>
<protein>
    <submittedName>
        <fullName evidence="5">ABC transporter ATP-binding protein</fullName>
    </submittedName>
</protein>
<dbReference type="KEGG" id="suam:BOO69_14245"/>
<sequence>MSDAALETRNLAKSFGGVRATRDVSFSVGAKELVAIIGPNGAGKSTLLNLITGVIQPDSGQVLTAGKDITGWKPHHIVRAGIGRKFQVPSTFEDLSVRENIEVSVNGPGAARGGGMSVDTILERVSLTAKADTLACNLSHGHRQWLEIGMVLAIRPRVLLLDEPTAGMTPEETARTAEIAREVAQVCSVVAIEHDMSFVRALDCRTVVLHQGALLRDSDFQTISEDEEVRDIYLGRHA</sequence>
<keyword evidence="2" id="KW-0547">Nucleotide-binding</keyword>
<dbReference type="Proteomes" id="UP000181897">
    <property type="component" value="Chromosome"/>
</dbReference>
<reference evidence="5 6" key="1">
    <citation type="submission" date="2016-11" db="EMBL/GenBank/DDBJ databases">
        <title>Complete genome sequence of Sulfitobacter sp. AM1-D1, a toxic bacteria associated with marine dinoflagellate Alexandrium minutum in East China Sea.</title>
        <authorList>
            <person name="Yang Q."/>
            <person name="Zhang X."/>
            <person name="Tian X."/>
        </authorList>
    </citation>
    <scope>NUCLEOTIDE SEQUENCE [LARGE SCALE GENOMIC DNA]</scope>
    <source>
        <strain evidence="5 6">AM1-D1</strain>
    </source>
</reference>
<dbReference type="SUPFAM" id="SSF52540">
    <property type="entry name" value="P-loop containing nucleoside triphosphate hydrolases"/>
    <property type="match status" value="1"/>
</dbReference>
<keyword evidence="3 5" id="KW-0067">ATP-binding</keyword>
<organism evidence="5 6">
    <name type="scientific">Sulfitobacter alexandrii</name>
    <dbReference type="NCBI Taxonomy" id="1917485"/>
    <lineage>
        <taxon>Bacteria</taxon>
        <taxon>Pseudomonadati</taxon>
        <taxon>Pseudomonadota</taxon>
        <taxon>Alphaproteobacteria</taxon>
        <taxon>Rhodobacterales</taxon>
        <taxon>Roseobacteraceae</taxon>
        <taxon>Sulfitobacter</taxon>
    </lineage>
</organism>
<keyword evidence="6" id="KW-1185">Reference proteome</keyword>
<dbReference type="InterPro" id="IPR051120">
    <property type="entry name" value="ABC_AA/LPS_Transport"/>
</dbReference>
<dbReference type="InterPro" id="IPR027417">
    <property type="entry name" value="P-loop_NTPase"/>
</dbReference>
<dbReference type="CDD" id="cd03219">
    <property type="entry name" value="ABC_Mj1267_LivG_branched"/>
    <property type="match status" value="1"/>
</dbReference>
<evidence type="ECO:0000313" key="5">
    <source>
        <dbReference type="EMBL" id="APE44442.1"/>
    </source>
</evidence>
<dbReference type="Pfam" id="PF00005">
    <property type="entry name" value="ABC_tran"/>
    <property type="match status" value="1"/>
</dbReference>
<dbReference type="OrthoDB" id="9806149at2"/>
<name>A0A1J0WJG0_9RHOB</name>
<dbReference type="InterPro" id="IPR003593">
    <property type="entry name" value="AAA+_ATPase"/>
</dbReference>
<dbReference type="AlphaFoldDB" id="A0A1J0WJG0"/>
<dbReference type="PROSITE" id="PS50893">
    <property type="entry name" value="ABC_TRANSPORTER_2"/>
    <property type="match status" value="1"/>
</dbReference>
<dbReference type="GO" id="GO:0005524">
    <property type="term" value="F:ATP binding"/>
    <property type="evidence" value="ECO:0007669"/>
    <property type="project" value="UniProtKB-KW"/>
</dbReference>
<dbReference type="RefSeq" id="WP_071972784.1">
    <property type="nucleotide sequence ID" value="NZ_CP018076.1"/>
</dbReference>
<dbReference type="GO" id="GO:0016887">
    <property type="term" value="F:ATP hydrolysis activity"/>
    <property type="evidence" value="ECO:0007669"/>
    <property type="project" value="InterPro"/>
</dbReference>
<evidence type="ECO:0000256" key="1">
    <source>
        <dbReference type="ARBA" id="ARBA00022448"/>
    </source>
</evidence>
<dbReference type="EMBL" id="CP018076">
    <property type="protein sequence ID" value="APE44442.1"/>
    <property type="molecule type" value="Genomic_DNA"/>
</dbReference>
<proteinExistence type="predicted"/>
<evidence type="ECO:0000256" key="3">
    <source>
        <dbReference type="ARBA" id="ARBA00022840"/>
    </source>
</evidence>
<gene>
    <name evidence="5" type="ORF">BOO69_14245</name>
</gene>
<accession>A0A1J0WJG0</accession>
<dbReference type="SMART" id="SM00382">
    <property type="entry name" value="AAA"/>
    <property type="match status" value="1"/>
</dbReference>
<evidence type="ECO:0000259" key="4">
    <source>
        <dbReference type="PROSITE" id="PS50893"/>
    </source>
</evidence>
<evidence type="ECO:0000256" key="2">
    <source>
        <dbReference type="ARBA" id="ARBA00022741"/>
    </source>
</evidence>
<dbReference type="PANTHER" id="PTHR45772">
    <property type="entry name" value="CONSERVED COMPONENT OF ABC TRANSPORTER FOR NATURAL AMINO ACIDS-RELATED"/>
    <property type="match status" value="1"/>
</dbReference>
<keyword evidence="1" id="KW-0813">Transport</keyword>
<dbReference type="STRING" id="1917485.BOO69_14245"/>
<feature type="domain" description="ABC transporter" evidence="4">
    <location>
        <begin position="6"/>
        <end position="236"/>
    </location>
</feature>
<dbReference type="Gene3D" id="3.40.50.300">
    <property type="entry name" value="P-loop containing nucleotide triphosphate hydrolases"/>
    <property type="match status" value="1"/>
</dbReference>
<evidence type="ECO:0000313" key="6">
    <source>
        <dbReference type="Proteomes" id="UP000181897"/>
    </source>
</evidence>
<dbReference type="PANTHER" id="PTHR45772:SF8">
    <property type="entry name" value="HIGH-AFFINITY BRANCHED-CHAIN AMINO ACID TRANSPORT ATP-BINDING PROTEIN"/>
    <property type="match status" value="1"/>
</dbReference>